<organism evidence="6 7">
    <name type="scientific">Candidatus Berkelbacteria bacterium Licking1014_7</name>
    <dbReference type="NCBI Taxonomy" id="2017147"/>
    <lineage>
        <taxon>Bacteria</taxon>
        <taxon>Candidatus Berkelbacteria</taxon>
    </lineage>
</organism>
<accession>A0A554LI51</accession>
<dbReference type="GO" id="GO:0004222">
    <property type="term" value="F:metalloendopeptidase activity"/>
    <property type="evidence" value="ECO:0007669"/>
    <property type="project" value="InterPro"/>
</dbReference>
<dbReference type="InterPro" id="IPR011765">
    <property type="entry name" value="Pept_M16_N"/>
</dbReference>
<dbReference type="AlphaFoldDB" id="A0A554LI51"/>
<dbReference type="PANTHER" id="PTHR11851">
    <property type="entry name" value="METALLOPROTEASE"/>
    <property type="match status" value="1"/>
</dbReference>
<dbReference type="InterPro" id="IPR050361">
    <property type="entry name" value="MPP/UQCRC_Complex"/>
</dbReference>
<dbReference type="InterPro" id="IPR007863">
    <property type="entry name" value="Peptidase_M16_C"/>
</dbReference>
<dbReference type="Pfam" id="PF00675">
    <property type="entry name" value="Peptidase_M16"/>
    <property type="match status" value="1"/>
</dbReference>
<dbReference type="SUPFAM" id="SSF63411">
    <property type="entry name" value="LuxS/MPP-like metallohydrolase"/>
    <property type="match status" value="2"/>
</dbReference>
<comment type="similarity">
    <text evidence="1 2">Belongs to the peptidase M16 family.</text>
</comment>
<reference evidence="6 7" key="1">
    <citation type="submission" date="2017-07" db="EMBL/GenBank/DDBJ databases">
        <title>Mechanisms for carbon and nitrogen cycling indicate functional differentiation within the Candidate Phyla Radiation.</title>
        <authorList>
            <person name="Danczak R.E."/>
            <person name="Johnston M.D."/>
            <person name="Kenah C."/>
            <person name="Slattery M."/>
            <person name="Wrighton K.C."/>
            <person name="Wilkins M.J."/>
        </authorList>
    </citation>
    <scope>NUCLEOTIDE SEQUENCE [LARGE SCALE GENOMIC DNA]</scope>
    <source>
        <strain evidence="6">Licking1014_7</strain>
    </source>
</reference>
<feature type="domain" description="Peptidase M16 N-terminal" evidence="4">
    <location>
        <begin position="21"/>
        <end position="160"/>
    </location>
</feature>
<evidence type="ECO:0000313" key="6">
    <source>
        <dbReference type="EMBL" id="TSC92329.1"/>
    </source>
</evidence>
<evidence type="ECO:0000256" key="2">
    <source>
        <dbReference type="RuleBase" id="RU004447"/>
    </source>
</evidence>
<dbReference type="Gene3D" id="3.30.830.10">
    <property type="entry name" value="Metalloenzyme, LuxS/M16 peptidase-like"/>
    <property type="match status" value="2"/>
</dbReference>
<evidence type="ECO:0000256" key="3">
    <source>
        <dbReference type="SAM" id="MobiDB-lite"/>
    </source>
</evidence>
<dbReference type="Pfam" id="PF05193">
    <property type="entry name" value="Peptidase_M16_C"/>
    <property type="match status" value="1"/>
</dbReference>
<dbReference type="GO" id="GO:0046872">
    <property type="term" value="F:metal ion binding"/>
    <property type="evidence" value="ECO:0007669"/>
    <property type="project" value="InterPro"/>
</dbReference>
<dbReference type="PANTHER" id="PTHR11851:SF49">
    <property type="entry name" value="MITOCHONDRIAL-PROCESSING PEPTIDASE SUBUNIT ALPHA"/>
    <property type="match status" value="1"/>
</dbReference>
<dbReference type="Proteomes" id="UP000315689">
    <property type="component" value="Unassembled WGS sequence"/>
</dbReference>
<dbReference type="PROSITE" id="PS00143">
    <property type="entry name" value="INSULINASE"/>
    <property type="match status" value="1"/>
</dbReference>
<dbReference type="InterPro" id="IPR001431">
    <property type="entry name" value="Pept_M16_Zn_BS"/>
</dbReference>
<keyword evidence="6" id="KW-0645">Protease</keyword>
<evidence type="ECO:0000256" key="1">
    <source>
        <dbReference type="ARBA" id="ARBA00007261"/>
    </source>
</evidence>
<keyword evidence="6" id="KW-0378">Hydrolase</keyword>
<dbReference type="InterPro" id="IPR011249">
    <property type="entry name" value="Metalloenz_LuxS/M16"/>
</dbReference>
<feature type="region of interest" description="Disordered" evidence="3">
    <location>
        <begin position="214"/>
        <end position="234"/>
    </location>
</feature>
<comment type="caution">
    <text evidence="6">The sequence shown here is derived from an EMBL/GenBank/DDBJ whole genome shotgun (WGS) entry which is preliminary data.</text>
</comment>
<protein>
    <submittedName>
        <fullName evidence="6">Processing protease</fullName>
    </submittedName>
</protein>
<dbReference type="EMBL" id="VMGK01000035">
    <property type="protein sequence ID" value="TSC92329.1"/>
    <property type="molecule type" value="Genomic_DNA"/>
</dbReference>
<proteinExistence type="inferred from homology"/>
<feature type="domain" description="Peptidase M16 C-terminal" evidence="5">
    <location>
        <begin position="170"/>
        <end position="359"/>
    </location>
</feature>
<evidence type="ECO:0000259" key="4">
    <source>
        <dbReference type="Pfam" id="PF00675"/>
    </source>
</evidence>
<dbReference type="GO" id="GO:0006508">
    <property type="term" value="P:proteolysis"/>
    <property type="evidence" value="ECO:0007669"/>
    <property type="project" value="UniProtKB-KW"/>
</dbReference>
<evidence type="ECO:0000259" key="5">
    <source>
        <dbReference type="Pfam" id="PF05193"/>
    </source>
</evidence>
<sequence>MEYKITKLKNGGRIITAPIKDTEIFAIIIGIRVGSRDEAEEQAGIAHFIEHMFFKGTKKRPSPLNVSKDLDGLGAHFNAFTSQEMTGFYIECQQEKQAEAVEILFDMLDNNLFDRQEIEKEKGVICEEINMYEDMPQAKVYDEFLRLLYPDNSLGRFIAGSKKTVNSLCREDMLAFEKKHYSSGKMAIALAGKINQKTIEFVEKKLKSRKAEKPLPYSVNPHTHKGVGVNTNKNRTGFIKRTNTEHTKVIKKKVDQAHIALGFPTFSLKDERRFTLAVLDNILGGMMSSKLFYEVRVKKGLAYYINSSVNFFTDTGYIAVRAGLAKTKLDYGLEAIEKQLLNFTKTKISEADLARSKQNFVGNFYLGLEGSLEVAKYLIEQELLENKIEIPNFVVNQIEKVSKNDIMFLAKDIFQKDKMRLAIVR</sequence>
<gene>
    <name evidence="6" type="ORF">CEN89_754</name>
</gene>
<evidence type="ECO:0000313" key="7">
    <source>
        <dbReference type="Proteomes" id="UP000315689"/>
    </source>
</evidence>
<name>A0A554LI51_9BACT</name>